<accession>X0X8C0</accession>
<reference evidence="1" key="1">
    <citation type="journal article" date="2014" name="Front. Microbiol.">
        <title>High frequency of phylogenetically diverse reductive dehalogenase-homologous genes in deep subseafloor sedimentary metagenomes.</title>
        <authorList>
            <person name="Kawai M."/>
            <person name="Futagami T."/>
            <person name="Toyoda A."/>
            <person name="Takaki Y."/>
            <person name="Nishi S."/>
            <person name="Hori S."/>
            <person name="Arai W."/>
            <person name="Tsubouchi T."/>
            <person name="Morono Y."/>
            <person name="Uchiyama I."/>
            <person name="Ito T."/>
            <person name="Fujiyama A."/>
            <person name="Inagaki F."/>
            <person name="Takami H."/>
        </authorList>
    </citation>
    <scope>NUCLEOTIDE SEQUENCE</scope>
    <source>
        <strain evidence="1">Expedition CK06-06</strain>
    </source>
</reference>
<organism evidence="1">
    <name type="scientific">marine sediment metagenome</name>
    <dbReference type="NCBI Taxonomy" id="412755"/>
    <lineage>
        <taxon>unclassified sequences</taxon>
        <taxon>metagenomes</taxon>
        <taxon>ecological metagenomes</taxon>
    </lineage>
</organism>
<evidence type="ECO:0000313" key="1">
    <source>
        <dbReference type="EMBL" id="GAG32908.1"/>
    </source>
</evidence>
<sequence length="252" mass="27827">RKDRKDRKDRKRPLLRPRVSQVESASAEVSVLFDRTNLTRVGQVDAGSAGHAYYPGRIFDNAMGRFLVVSRATGATREVAEGVVARGDIIVEPFLGDEISSPRCRLRLRLLDEAVFQGDPVLIGRRPLAVARRRIQMANEHIATFRLGPEFHEIRQRIMTEAPARAATAGDTLTTEALLIIPNPTPPEEEADNGYRLKLGQARLVAAVMRAVLPSMVRNADRSIAVGLNLEGESPDFGHVLSPNEGFVLYDL</sequence>
<dbReference type="EMBL" id="BARS01041501">
    <property type="protein sequence ID" value="GAG32908.1"/>
    <property type="molecule type" value="Genomic_DNA"/>
</dbReference>
<comment type="caution">
    <text evidence="1">The sequence shown here is derived from an EMBL/GenBank/DDBJ whole genome shotgun (WGS) entry which is preliminary data.</text>
</comment>
<feature type="non-terminal residue" evidence="1">
    <location>
        <position position="252"/>
    </location>
</feature>
<name>X0X8C0_9ZZZZ</name>
<proteinExistence type="predicted"/>
<dbReference type="AlphaFoldDB" id="X0X8C0"/>
<protein>
    <submittedName>
        <fullName evidence="1">Uncharacterized protein</fullName>
    </submittedName>
</protein>
<feature type="non-terminal residue" evidence="1">
    <location>
        <position position="1"/>
    </location>
</feature>
<gene>
    <name evidence="1" type="ORF">S01H1_63108</name>
</gene>